<gene>
    <name evidence="5" type="ORF">ACFQ45_13395</name>
</gene>
<dbReference type="PANTHER" id="PTHR43140:SF1">
    <property type="entry name" value="TYPE I RESTRICTION ENZYME ECOKI SPECIFICITY SUBUNIT"/>
    <property type="match status" value="1"/>
</dbReference>
<dbReference type="InterPro" id="IPR051212">
    <property type="entry name" value="Type-I_RE_S_subunit"/>
</dbReference>
<keyword evidence="6" id="KW-1185">Reference proteome</keyword>
<dbReference type="EMBL" id="JBHTMN010000014">
    <property type="protein sequence ID" value="MFD1384368.1"/>
    <property type="molecule type" value="Genomic_DNA"/>
</dbReference>
<accession>A0ABW4B2E1</accession>
<dbReference type="GO" id="GO:0004519">
    <property type="term" value="F:endonuclease activity"/>
    <property type="evidence" value="ECO:0007669"/>
    <property type="project" value="UniProtKB-KW"/>
</dbReference>
<keyword evidence="5" id="KW-0540">Nuclease</keyword>
<dbReference type="PANTHER" id="PTHR43140">
    <property type="entry name" value="TYPE-1 RESTRICTION ENZYME ECOKI SPECIFICITY PROTEIN"/>
    <property type="match status" value="1"/>
</dbReference>
<keyword evidence="5" id="KW-0378">Hydrolase</keyword>
<organism evidence="5 6">
    <name type="scientific">Rhodanobacter aciditrophus</name>
    <dbReference type="NCBI Taxonomy" id="1623218"/>
    <lineage>
        <taxon>Bacteria</taxon>
        <taxon>Pseudomonadati</taxon>
        <taxon>Pseudomonadota</taxon>
        <taxon>Gammaproteobacteria</taxon>
        <taxon>Lysobacterales</taxon>
        <taxon>Rhodanobacteraceae</taxon>
        <taxon>Rhodanobacter</taxon>
    </lineage>
</organism>
<name>A0ABW4B2E1_9GAMM</name>
<dbReference type="EC" id="3.1.21.-" evidence="5"/>
<feature type="domain" description="Type I restriction modification DNA specificity" evidence="4">
    <location>
        <begin position="396"/>
        <end position="574"/>
    </location>
</feature>
<dbReference type="SUPFAM" id="SSF116734">
    <property type="entry name" value="DNA methylase specificity domain"/>
    <property type="match status" value="2"/>
</dbReference>
<keyword evidence="5" id="KW-0255">Endonuclease</keyword>
<dbReference type="Pfam" id="PF01420">
    <property type="entry name" value="Methylase_S"/>
    <property type="match status" value="2"/>
</dbReference>
<dbReference type="Proteomes" id="UP001597059">
    <property type="component" value="Unassembled WGS sequence"/>
</dbReference>
<dbReference type="Gene3D" id="3.90.220.20">
    <property type="entry name" value="DNA methylase specificity domains"/>
    <property type="match status" value="2"/>
</dbReference>
<dbReference type="CDD" id="cd17256">
    <property type="entry name" value="RMtype1_S_EcoJA65PI-TRD1-CR1_like"/>
    <property type="match status" value="1"/>
</dbReference>
<dbReference type="CDD" id="cd17285">
    <property type="entry name" value="RMtype1_S_Csp16704I_TRD2-CR2_like"/>
    <property type="match status" value="1"/>
</dbReference>
<comment type="caution">
    <text evidence="5">The sequence shown here is derived from an EMBL/GenBank/DDBJ whole genome shotgun (WGS) entry which is preliminary data.</text>
</comment>
<feature type="domain" description="Type I restriction modification DNA specificity" evidence="4">
    <location>
        <begin position="116"/>
        <end position="284"/>
    </location>
</feature>
<evidence type="ECO:0000259" key="4">
    <source>
        <dbReference type="Pfam" id="PF01420"/>
    </source>
</evidence>
<comment type="similarity">
    <text evidence="1">Belongs to the type-I restriction system S methylase family.</text>
</comment>
<reference evidence="6" key="1">
    <citation type="journal article" date="2019" name="Int. J. Syst. Evol. Microbiol.">
        <title>The Global Catalogue of Microorganisms (GCM) 10K type strain sequencing project: providing services to taxonomists for standard genome sequencing and annotation.</title>
        <authorList>
            <consortium name="The Broad Institute Genomics Platform"/>
            <consortium name="The Broad Institute Genome Sequencing Center for Infectious Disease"/>
            <person name="Wu L."/>
            <person name="Ma J."/>
        </authorList>
    </citation>
    <scope>NUCLEOTIDE SEQUENCE [LARGE SCALE GENOMIC DNA]</scope>
    <source>
        <strain evidence="6">JCM 30774</strain>
    </source>
</reference>
<evidence type="ECO:0000313" key="5">
    <source>
        <dbReference type="EMBL" id="MFD1384368.1"/>
    </source>
</evidence>
<dbReference type="InterPro" id="IPR044946">
    <property type="entry name" value="Restrct_endonuc_typeI_TRD_sf"/>
</dbReference>
<dbReference type="InterPro" id="IPR000055">
    <property type="entry name" value="Restrct_endonuc_typeI_TRD"/>
</dbReference>
<keyword evidence="3" id="KW-0238">DNA-binding</keyword>
<proteinExistence type="inferred from homology"/>
<keyword evidence="2" id="KW-0680">Restriction system</keyword>
<protein>
    <submittedName>
        <fullName evidence="5">Restriction endonuclease subunit S</fullName>
        <ecNumber evidence="5">3.1.21.-</ecNumber>
    </submittedName>
</protein>
<evidence type="ECO:0000256" key="1">
    <source>
        <dbReference type="ARBA" id="ARBA00010923"/>
    </source>
</evidence>
<evidence type="ECO:0000256" key="2">
    <source>
        <dbReference type="ARBA" id="ARBA00022747"/>
    </source>
</evidence>
<sequence>MAELHSLQKDLPQKDKVQQLITQHIDLWTGAVKDKSSAGRGGSSKRELYGIKKLRELILELAVRGKLVAQDPNDEPASVLLERIAAEKAELVKQGKIKKPKKLPEISEEEKPFELPEGWELCRIGELFNSIMSGGTPSKRNNDYWDGDIPWASVKDLGSSLYLSQTQDHITELGLENGSKEALKGDLLICTRMGLGKIAIVEHRMAFNQDLKAVSLTSFLLPLYFVRFYSTLKIIGTGTTVAGITQEQLLNYTMALPPKAEQQRIVAKVDELMALCDLLEQQTESSLDAHQTLVQTLLDTLLQSADAEELEQNWQRLSAHFDLLFTTEQSIDQLKQTILQLAVMGKLVPQDPNDEPASELLKRIAAEKEELVKQKKIKKQKPLPPISDDEKPFQLPKGWEWCRADDICYGITSGSTPPKTEFSDGEGVPYLKVYNIRNQKIDFEYQPQFVNESYHMTKLARSILKPGDVVMNIVGPPLGKIAIIPSTYDEWNCNQAIVFFRAIDSRLRFYIYQYLVAGLFLNSIELIGTAGQDNISVTKSRSIVIPMPPLSEQNHIVAKVDQLMALCDQLKAKLADSKTTQLNLTDALVAQAV</sequence>
<dbReference type="GO" id="GO:0016787">
    <property type="term" value="F:hydrolase activity"/>
    <property type="evidence" value="ECO:0007669"/>
    <property type="project" value="UniProtKB-KW"/>
</dbReference>
<evidence type="ECO:0000256" key="3">
    <source>
        <dbReference type="ARBA" id="ARBA00023125"/>
    </source>
</evidence>
<dbReference type="RefSeq" id="WP_377368517.1">
    <property type="nucleotide sequence ID" value="NZ_JBHTMN010000014.1"/>
</dbReference>
<evidence type="ECO:0000313" key="6">
    <source>
        <dbReference type="Proteomes" id="UP001597059"/>
    </source>
</evidence>